<evidence type="ECO:0000256" key="4">
    <source>
        <dbReference type="SAM" id="Phobius"/>
    </source>
</evidence>
<organism evidence="7 8">
    <name type="scientific">Mycetocola lacteus</name>
    <dbReference type="NCBI Taxonomy" id="76637"/>
    <lineage>
        <taxon>Bacteria</taxon>
        <taxon>Bacillati</taxon>
        <taxon>Actinomycetota</taxon>
        <taxon>Actinomycetes</taxon>
        <taxon>Micrococcales</taxon>
        <taxon>Microbacteriaceae</taxon>
        <taxon>Mycetocola</taxon>
    </lineage>
</organism>
<feature type="compositionally biased region" description="Low complexity" evidence="3">
    <location>
        <begin position="67"/>
        <end position="89"/>
    </location>
</feature>
<gene>
    <name evidence="7" type="ORF">D9V34_00490</name>
    <name evidence="6" type="ORF">D9V34_12785</name>
</gene>
<feature type="compositionally biased region" description="Polar residues" evidence="3">
    <location>
        <begin position="18"/>
        <end position="33"/>
    </location>
</feature>
<dbReference type="Gene3D" id="2.30.42.10">
    <property type="match status" value="1"/>
</dbReference>
<feature type="region of interest" description="Disordered" evidence="3">
    <location>
        <begin position="1"/>
        <end position="235"/>
    </location>
</feature>
<dbReference type="InterPro" id="IPR009003">
    <property type="entry name" value="Peptidase_S1_PA"/>
</dbReference>
<dbReference type="OrthoDB" id="9758917at2"/>
<evidence type="ECO:0000259" key="5">
    <source>
        <dbReference type="PROSITE" id="PS50106"/>
    </source>
</evidence>
<keyword evidence="2" id="KW-0378">Hydrolase</keyword>
<dbReference type="PANTHER" id="PTHR43343:SF3">
    <property type="entry name" value="PROTEASE DO-LIKE 8, CHLOROPLASTIC"/>
    <property type="match status" value="1"/>
</dbReference>
<dbReference type="GO" id="GO:0006508">
    <property type="term" value="P:proteolysis"/>
    <property type="evidence" value="ECO:0007669"/>
    <property type="project" value="UniProtKB-KW"/>
</dbReference>
<dbReference type="SMART" id="SM00228">
    <property type="entry name" value="PDZ"/>
    <property type="match status" value="1"/>
</dbReference>
<feature type="domain" description="PDZ" evidence="5">
    <location>
        <begin position="601"/>
        <end position="685"/>
    </location>
</feature>
<dbReference type="AlphaFoldDB" id="A0A3L7AVF9"/>
<reference evidence="7 8" key="1">
    <citation type="submission" date="2018-10" db="EMBL/GenBank/DDBJ databases">
        <authorList>
            <person name="Li J."/>
        </authorList>
    </citation>
    <scope>NUCLEOTIDE SEQUENCE [LARGE SCALE GENOMIC DNA]</scope>
    <source>
        <strain evidence="7 8">JCM 11654</strain>
    </source>
</reference>
<keyword evidence="1" id="KW-0645">Protease</keyword>
<keyword evidence="4" id="KW-1133">Transmembrane helix</keyword>
<dbReference type="Pfam" id="PF13180">
    <property type="entry name" value="PDZ_2"/>
    <property type="match status" value="1"/>
</dbReference>
<feature type="compositionally biased region" description="Polar residues" evidence="3">
    <location>
        <begin position="113"/>
        <end position="163"/>
    </location>
</feature>
<dbReference type="InterPro" id="IPR001478">
    <property type="entry name" value="PDZ"/>
</dbReference>
<dbReference type="PANTHER" id="PTHR43343">
    <property type="entry name" value="PEPTIDASE S12"/>
    <property type="match status" value="1"/>
</dbReference>
<evidence type="ECO:0000313" key="8">
    <source>
        <dbReference type="Proteomes" id="UP000269438"/>
    </source>
</evidence>
<name>A0A3L7AVF9_9MICO</name>
<feature type="compositionally biased region" description="Low complexity" evidence="3">
    <location>
        <begin position="258"/>
        <end position="269"/>
    </location>
</feature>
<evidence type="ECO:0000256" key="3">
    <source>
        <dbReference type="SAM" id="MobiDB-lite"/>
    </source>
</evidence>
<protein>
    <submittedName>
        <fullName evidence="7">PDZ domain-containing protein</fullName>
    </submittedName>
</protein>
<keyword evidence="8" id="KW-1185">Reference proteome</keyword>
<keyword evidence="4" id="KW-0812">Transmembrane</keyword>
<feature type="region of interest" description="Disordered" evidence="3">
    <location>
        <begin position="258"/>
        <end position="292"/>
    </location>
</feature>
<feature type="compositionally biased region" description="Low complexity" evidence="3">
    <location>
        <begin position="193"/>
        <end position="235"/>
    </location>
</feature>
<dbReference type="SUPFAM" id="SSF50156">
    <property type="entry name" value="PDZ domain-like"/>
    <property type="match status" value="1"/>
</dbReference>
<dbReference type="EMBL" id="RCUY01000001">
    <property type="protein sequence ID" value="RLP84519.1"/>
    <property type="molecule type" value="Genomic_DNA"/>
</dbReference>
<evidence type="ECO:0000256" key="1">
    <source>
        <dbReference type="ARBA" id="ARBA00022670"/>
    </source>
</evidence>
<feature type="compositionally biased region" description="Low complexity" evidence="3">
    <location>
        <begin position="492"/>
        <end position="505"/>
    </location>
</feature>
<proteinExistence type="predicted"/>
<dbReference type="InterPro" id="IPR001940">
    <property type="entry name" value="Peptidase_S1C"/>
</dbReference>
<dbReference type="SUPFAM" id="SSF50494">
    <property type="entry name" value="Trypsin-like serine proteases"/>
    <property type="match status" value="1"/>
</dbReference>
<dbReference type="EMBL" id="RCUY01000011">
    <property type="protein sequence ID" value="RLP80734.1"/>
    <property type="molecule type" value="Genomic_DNA"/>
</dbReference>
<feature type="region of interest" description="Disordered" evidence="3">
    <location>
        <begin position="485"/>
        <end position="533"/>
    </location>
</feature>
<evidence type="ECO:0000313" key="7">
    <source>
        <dbReference type="EMBL" id="RLP84519.1"/>
    </source>
</evidence>
<feature type="compositionally biased region" description="Low complexity" evidence="3">
    <location>
        <begin position="520"/>
        <end position="530"/>
    </location>
</feature>
<dbReference type="Pfam" id="PF13365">
    <property type="entry name" value="Trypsin_2"/>
    <property type="match status" value="1"/>
</dbReference>
<dbReference type="GO" id="GO:0004252">
    <property type="term" value="F:serine-type endopeptidase activity"/>
    <property type="evidence" value="ECO:0007669"/>
    <property type="project" value="InterPro"/>
</dbReference>
<dbReference type="PROSITE" id="PS50106">
    <property type="entry name" value="PDZ"/>
    <property type="match status" value="1"/>
</dbReference>
<feature type="transmembrane region" description="Helical" evidence="4">
    <location>
        <begin position="299"/>
        <end position="323"/>
    </location>
</feature>
<accession>A0A3L7AVF9</accession>
<evidence type="ECO:0000313" key="6">
    <source>
        <dbReference type="EMBL" id="RLP80734.1"/>
    </source>
</evidence>
<keyword evidence="4" id="KW-0472">Membrane</keyword>
<dbReference type="Gene3D" id="2.40.10.120">
    <property type="match status" value="2"/>
</dbReference>
<dbReference type="Proteomes" id="UP000269438">
    <property type="component" value="Unassembled WGS sequence"/>
</dbReference>
<dbReference type="InterPro" id="IPR051201">
    <property type="entry name" value="Chloro_Bact_Ser_Proteases"/>
</dbReference>
<evidence type="ECO:0000256" key="2">
    <source>
        <dbReference type="ARBA" id="ARBA00022801"/>
    </source>
</evidence>
<dbReference type="InterPro" id="IPR036034">
    <property type="entry name" value="PDZ_sf"/>
</dbReference>
<dbReference type="PRINTS" id="PR00834">
    <property type="entry name" value="PROTEASES2C"/>
</dbReference>
<comment type="caution">
    <text evidence="7">The sequence shown here is derived from an EMBL/GenBank/DDBJ whole genome shotgun (WGS) entry which is preliminary data.</text>
</comment>
<sequence>MTHNPHEVDPTTGADGTGETSAVTPNTTDTQAETRVLPEVSADQTETAVQPEVPATDASAAHRATEAVPASPAGSAAPVSPAVPVTPAAHQATEPRPAPPLPTHDGYTAAGPAQSQQPATPAYPSAQQPTNAYSAAQQHTNHQPTAQQPTASTHAAQPASPAQHTAPTQPVPPASSVPTAATTPIQPGHSAQPTAATTPIAPTAHGSAPTAATTPIAPAAHGSAPTAATTPLAPGAHASTPGAYGAAAPAYPGAAPAYPGSSAQHPGAHAAGGSGFGGTPPNSGNAFAAPGPKKRRAPVLVVAGFAVGALLGGGIGAATYALIAPNQSHISSTGNVGAGTVSVNDETKVDQIAAAAHRALASTFTISVQSSGGSATGSGAALTKDGYIVTNNHVVTLDGATTDVAIKVQDSNGRRYDAKVVGSDPLNDLAVIKVDGVSDFTPINFADSDKLNVGQAAIAVGAPLDLPNSVTNGIVSALNRSLSLPSTAVPKNDSSAGGNDQNGDSGDSDGHNWGFDLRGQNPQQNPQSQQKAQVPIGVLQTDAPINPGNSGGPLVNSDGSLIGINVAIVDPGKSDNSTQGASAGLGFAIPSNTVKRITDEIIKTGTATHGLLGASVQDASTVADATTAGALIKDVTAGGPAEAGGLRAGDIVTAVNGKPVASANDLTAQVRSYAPDTKVEITYVRGTNQGTANVTLATLSVK</sequence>
<dbReference type="RefSeq" id="WP_121687004.1">
    <property type="nucleotide sequence ID" value="NZ_RCUY01000001.1"/>
</dbReference>